<dbReference type="InterPro" id="IPR010982">
    <property type="entry name" value="Lambda_DNA-bd_dom_sf"/>
</dbReference>
<name>A0A482TJJ4_9EURY</name>
<dbReference type="Pfam" id="PF01381">
    <property type="entry name" value="HTH_3"/>
    <property type="match status" value="1"/>
</dbReference>
<dbReference type="RefSeq" id="WP_129783949.1">
    <property type="nucleotide sequence ID" value="NZ_RZHH01000002.1"/>
</dbReference>
<protein>
    <submittedName>
        <fullName evidence="4">TIGR00270 family protein</fullName>
    </submittedName>
</protein>
<keyword evidence="1" id="KW-0238">DNA-binding</keyword>
<accession>A0A482TJJ4</accession>
<evidence type="ECO:0000256" key="2">
    <source>
        <dbReference type="SAM" id="MobiDB-lite"/>
    </source>
</evidence>
<dbReference type="PANTHER" id="PTHR10245:SF15">
    <property type="entry name" value="ENDOTHELIAL DIFFERENTIATION-RELATED FACTOR 1"/>
    <property type="match status" value="1"/>
</dbReference>
<evidence type="ECO:0000259" key="3">
    <source>
        <dbReference type="PROSITE" id="PS50943"/>
    </source>
</evidence>
<evidence type="ECO:0000313" key="4">
    <source>
        <dbReference type="EMBL" id="RYJ13531.1"/>
    </source>
</evidence>
<feature type="region of interest" description="Disordered" evidence="2">
    <location>
        <begin position="35"/>
        <end position="118"/>
    </location>
</feature>
<organism evidence="4 5">
    <name type="scientific">Halogeometricum borinquense</name>
    <dbReference type="NCBI Taxonomy" id="60847"/>
    <lineage>
        <taxon>Archaea</taxon>
        <taxon>Methanobacteriati</taxon>
        <taxon>Methanobacteriota</taxon>
        <taxon>Stenosarchaea group</taxon>
        <taxon>Halobacteria</taxon>
        <taxon>Halobacteriales</taxon>
        <taxon>Haloferacaceae</taxon>
        <taxon>Halogeometricum</taxon>
    </lineage>
</organism>
<dbReference type="PROSITE" id="PS50943">
    <property type="entry name" value="HTH_CROC1"/>
    <property type="match status" value="1"/>
</dbReference>
<dbReference type="AlphaFoldDB" id="A0A482TJJ4"/>
<proteinExistence type="predicted"/>
<dbReference type="NCBIfam" id="TIGR00270">
    <property type="entry name" value="multiprotein bridging factor aMBF1"/>
    <property type="match status" value="1"/>
</dbReference>
<sequence>MPQCEMCGKERPSLTTVKVEGAELELCDDCSEFGTEVRTESSSASGSTKYSTSSSSGSSSSSSSASSGSSSSSSSSSGGSTRRRRDMFDDMDEIAADYDDRIRQARENNGMSQEDLADSLNEKASLIRKLERGDILPPDNVRKKLERKLDISLVEGGDEEESEWSGGSSTTTTLGDVVKRKD</sequence>
<dbReference type="EMBL" id="RZHH01000002">
    <property type="protein sequence ID" value="RYJ13531.1"/>
    <property type="molecule type" value="Genomic_DNA"/>
</dbReference>
<feature type="compositionally biased region" description="Low complexity" evidence="2">
    <location>
        <begin position="164"/>
        <end position="176"/>
    </location>
</feature>
<dbReference type="InterPro" id="IPR058562">
    <property type="entry name" value="MJ0586_N"/>
</dbReference>
<feature type="region of interest" description="Disordered" evidence="2">
    <location>
        <begin position="155"/>
        <end position="182"/>
    </location>
</feature>
<dbReference type="PANTHER" id="PTHR10245">
    <property type="entry name" value="ENDOTHELIAL DIFFERENTIATION-RELATED FACTOR 1 MULTIPROTEIN BRIDGING FACTOR 1"/>
    <property type="match status" value="1"/>
</dbReference>
<feature type="domain" description="HTH cro/C1-type" evidence="3">
    <location>
        <begin position="102"/>
        <end position="156"/>
    </location>
</feature>
<dbReference type="Gene3D" id="1.10.260.40">
    <property type="entry name" value="lambda repressor-like DNA-binding domains"/>
    <property type="match status" value="1"/>
</dbReference>
<dbReference type="Proteomes" id="UP000294028">
    <property type="component" value="Unassembled WGS sequence"/>
</dbReference>
<reference evidence="4 5" key="1">
    <citation type="submission" date="2018-12" db="EMBL/GenBank/DDBJ databases">
        <title>Genome analysis provides insights into bioremediation potentialities of Halogeometricum borinquense strain N11.</title>
        <authorList>
            <person name="Najjari A."/>
            <person name="Youssef N."/>
            <person name="Fhoula I."/>
            <person name="Ben Dhia O."/>
            <person name="Mahjoubi M."/>
            <person name="Ouzari H.I."/>
            <person name="Cherif A."/>
        </authorList>
    </citation>
    <scope>NUCLEOTIDE SEQUENCE [LARGE SCALE GENOMIC DNA]</scope>
    <source>
        <strain evidence="4 5">N11</strain>
    </source>
</reference>
<evidence type="ECO:0000256" key="1">
    <source>
        <dbReference type="ARBA" id="ARBA00023125"/>
    </source>
</evidence>
<evidence type="ECO:0000313" key="5">
    <source>
        <dbReference type="Proteomes" id="UP000294028"/>
    </source>
</evidence>
<dbReference type="InterPro" id="IPR001387">
    <property type="entry name" value="Cro/C1-type_HTH"/>
</dbReference>
<dbReference type="CDD" id="cd00093">
    <property type="entry name" value="HTH_XRE"/>
    <property type="match status" value="1"/>
</dbReference>
<feature type="compositionally biased region" description="Low complexity" evidence="2">
    <location>
        <begin position="41"/>
        <end position="80"/>
    </location>
</feature>
<dbReference type="SMART" id="SM00530">
    <property type="entry name" value="HTH_XRE"/>
    <property type="match status" value="1"/>
</dbReference>
<dbReference type="InterPro" id="IPR004451">
    <property type="entry name" value="MJ0586"/>
</dbReference>
<dbReference type="Pfam" id="PF26602">
    <property type="entry name" value="HVO_2718_N"/>
    <property type="match status" value="1"/>
</dbReference>
<dbReference type="SUPFAM" id="SSF47413">
    <property type="entry name" value="lambda repressor-like DNA-binding domains"/>
    <property type="match status" value="1"/>
</dbReference>
<comment type="caution">
    <text evidence="4">The sequence shown here is derived from an EMBL/GenBank/DDBJ whole genome shotgun (WGS) entry which is preliminary data.</text>
</comment>
<gene>
    <name evidence="4" type="ORF">ELS19_05870</name>
</gene>
<dbReference type="GO" id="GO:0003677">
    <property type="term" value="F:DNA binding"/>
    <property type="evidence" value="ECO:0007669"/>
    <property type="project" value="UniProtKB-KW"/>
</dbReference>